<proteinExistence type="predicted"/>
<evidence type="ECO:0008006" key="3">
    <source>
        <dbReference type="Google" id="ProtNLM"/>
    </source>
</evidence>
<dbReference type="Pfam" id="PF03692">
    <property type="entry name" value="CxxCxxCC"/>
    <property type="match status" value="1"/>
</dbReference>
<name>A0ABP0VPL4_9BRYO</name>
<reference evidence="1 2" key="1">
    <citation type="submission" date="2024-02" db="EMBL/GenBank/DDBJ databases">
        <authorList>
            <consortium name="ELIXIR-Norway"/>
            <consortium name="Elixir Norway"/>
        </authorList>
    </citation>
    <scope>NUCLEOTIDE SEQUENCE [LARGE SCALE GENOMIC DNA]</scope>
</reference>
<dbReference type="InterPro" id="IPR005358">
    <property type="entry name" value="Puta_zinc/iron-chelating_dom"/>
</dbReference>
<accession>A0ABP0VPL4</accession>
<evidence type="ECO:0000313" key="2">
    <source>
        <dbReference type="Proteomes" id="UP001497444"/>
    </source>
</evidence>
<organism evidence="1 2">
    <name type="scientific">Sphagnum jensenii</name>
    <dbReference type="NCBI Taxonomy" id="128206"/>
    <lineage>
        <taxon>Eukaryota</taxon>
        <taxon>Viridiplantae</taxon>
        <taxon>Streptophyta</taxon>
        <taxon>Embryophyta</taxon>
        <taxon>Bryophyta</taxon>
        <taxon>Sphagnophytina</taxon>
        <taxon>Sphagnopsida</taxon>
        <taxon>Sphagnales</taxon>
        <taxon>Sphagnaceae</taxon>
        <taxon>Sphagnum</taxon>
    </lineage>
</organism>
<evidence type="ECO:0000313" key="1">
    <source>
        <dbReference type="EMBL" id="CAK9256371.1"/>
    </source>
</evidence>
<dbReference type="Proteomes" id="UP001497444">
    <property type="component" value="Chromosome 1"/>
</dbReference>
<dbReference type="PANTHER" id="PTHR36791">
    <property type="entry name" value="OS03G0363400 PROTEIN"/>
    <property type="match status" value="1"/>
</dbReference>
<dbReference type="PANTHER" id="PTHR36791:SF2">
    <property type="entry name" value="OS03G0363400 PROTEIN"/>
    <property type="match status" value="1"/>
</dbReference>
<sequence>MQGAVLHTRGDCLLAFFSAVLRTCDKFSADFWNLGCSIMSVVGRLMCATGAQWRSTAVFSTQARGGEPGVAAAIAVRASKSTGKGRRRSNESLKKVNSSEDDADSIWTARHAWACVKGCGACCVLDKGPDYPPVEEILTDPDEVALFQSMVGADGWCIHYDKPSRSCTIHNERPRFCRVEPETFKDLYGIEEKDMDKVACGFCQDQIRSVYGGRSKELKTFQRVIRNLEKG</sequence>
<protein>
    <recommendedName>
        <fullName evidence="3">YkgJ family cysteine cluster protein</fullName>
    </recommendedName>
</protein>
<keyword evidence="2" id="KW-1185">Reference proteome</keyword>
<dbReference type="EMBL" id="OZ020096">
    <property type="protein sequence ID" value="CAK9256371.1"/>
    <property type="molecule type" value="Genomic_DNA"/>
</dbReference>
<gene>
    <name evidence="1" type="ORF">CSSPJE1EN1_LOCUS1849</name>
</gene>